<dbReference type="CDD" id="cd04301">
    <property type="entry name" value="NAT_SF"/>
    <property type="match status" value="1"/>
</dbReference>
<sequence>MKFTVEKVTDKDLDSLVSLFGEYRKFYEKAPQPEDEKRFINERYKKQDSYICVAVTESSQVIGFAQCYFNFSSLSMCNVLVLNDLYVNPDYRNIKVGKEIIHHVIEYCRKNDFKGITLETAESNSVARKIYENLGFTKDDSYLHYYLVVS</sequence>
<name>A0AB73M581_9LEPT</name>
<evidence type="ECO:0000259" key="3">
    <source>
        <dbReference type="PROSITE" id="PS51186"/>
    </source>
</evidence>
<evidence type="ECO:0000313" key="5">
    <source>
        <dbReference type="Proteomes" id="UP000189337"/>
    </source>
</evidence>
<dbReference type="SUPFAM" id="SSF55729">
    <property type="entry name" value="Acyl-CoA N-acyltransferases (Nat)"/>
    <property type="match status" value="1"/>
</dbReference>
<keyword evidence="1" id="KW-0808">Transferase</keyword>
<reference evidence="4 5" key="1">
    <citation type="submission" date="2017-01" db="EMBL/GenBank/DDBJ databases">
        <title>Comparative genomic analysis of Brazilian Leptospira santarosai.</title>
        <authorList>
            <person name="Moreno L.Z."/>
            <person name="Miraglia F."/>
            <person name="Kremer F.S."/>
            <person name="Eslabao M.R."/>
            <person name="Lilenbaum W."/>
            <person name="Dellagostin O.A."/>
            <person name="Moreno A.M."/>
        </authorList>
    </citation>
    <scope>NUCLEOTIDE SEQUENCE [LARGE SCALE GENOMIC DNA]</scope>
    <source>
        <strain evidence="4 5">M52/8-19</strain>
    </source>
</reference>
<dbReference type="Gene3D" id="3.40.630.30">
    <property type="match status" value="1"/>
</dbReference>
<dbReference type="AlphaFoldDB" id="A0AB73M581"/>
<dbReference type="RefSeq" id="WP_046943837.1">
    <property type="nucleotide sequence ID" value="NZ_CP028370.1"/>
</dbReference>
<dbReference type="Pfam" id="PF00583">
    <property type="entry name" value="Acetyltransf_1"/>
    <property type="match status" value="1"/>
</dbReference>
<keyword evidence="2" id="KW-0012">Acyltransferase</keyword>
<dbReference type="GO" id="GO:0008080">
    <property type="term" value="F:N-acetyltransferase activity"/>
    <property type="evidence" value="ECO:0007669"/>
    <property type="project" value="UniProtKB-ARBA"/>
</dbReference>
<comment type="caution">
    <text evidence="4">The sequence shown here is derived from an EMBL/GenBank/DDBJ whole genome shotgun (WGS) entry which is preliminary data.</text>
</comment>
<evidence type="ECO:0000256" key="2">
    <source>
        <dbReference type="ARBA" id="ARBA00023315"/>
    </source>
</evidence>
<accession>A0AB73M581</accession>
<dbReference type="PANTHER" id="PTHR10545">
    <property type="entry name" value="DIAMINE N-ACETYLTRANSFERASE"/>
    <property type="match status" value="1"/>
</dbReference>
<gene>
    <name evidence="4" type="ORF">BWD14_18295</name>
</gene>
<protein>
    <submittedName>
        <fullName evidence="4">GNAT family N-acetyltransferase</fullName>
    </submittedName>
</protein>
<dbReference type="InterPro" id="IPR016181">
    <property type="entry name" value="Acyl_CoA_acyltransferase"/>
</dbReference>
<proteinExistence type="predicted"/>
<feature type="domain" description="N-acetyltransferase" evidence="3">
    <location>
        <begin position="3"/>
        <end position="150"/>
    </location>
</feature>
<organism evidence="4 5">
    <name type="scientific">Leptospira santarosai</name>
    <dbReference type="NCBI Taxonomy" id="28183"/>
    <lineage>
        <taxon>Bacteria</taxon>
        <taxon>Pseudomonadati</taxon>
        <taxon>Spirochaetota</taxon>
        <taxon>Spirochaetia</taxon>
        <taxon>Leptospirales</taxon>
        <taxon>Leptospiraceae</taxon>
        <taxon>Leptospira</taxon>
    </lineage>
</organism>
<dbReference type="PROSITE" id="PS51186">
    <property type="entry name" value="GNAT"/>
    <property type="match status" value="1"/>
</dbReference>
<dbReference type="Proteomes" id="UP000189337">
    <property type="component" value="Unassembled WGS sequence"/>
</dbReference>
<evidence type="ECO:0000256" key="1">
    <source>
        <dbReference type="ARBA" id="ARBA00022679"/>
    </source>
</evidence>
<dbReference type="InterPro" id="IPR051016">
    <property type="entry name" value="Diverse_Substrate_AcTransf"/>
</dbReference>
<dbReference type="InterPro" id="IPR000182">
    <property type="entry name" value="GNAT_dom"/>
</dbReference>
<dbReference type="EMBL" id="MTSU01000026">
    <property type="protein sequence ID" value="ONF91118.1"/>
    <property type="molecule type" value="Genomic_DNA"/>
</dbReference>
<evidence type="ECO:0000313" key="4">
    <source>
        <dbReference type="EMBL" id="ONF91118.1"/>
    </source>
</evidence>
<dbReference type="PANTHER" id="PTHR10545:SF29">
    <property type="entry name" value="GH14572P-RELATED"/>
    <property type="match status" value="1"/>
</dbReference>